<comment type="caution">
    <text evidence="2">The sequence shown here is derived from an EMBL/GenBank/DDBJ whole genome shotgun (WGS) entry which is preliminary data.</text>
</comment>
<dbReference type="PANTHER" id="PTHR42923">
    <property type="entry name" value="PROTOPORPHYRINOGEN OXIDASE"/>
    <property type="match status" value="1"/>
</dbReference>
<reference evidence="3" key="1">
    <citation type="journal article" date="2019" name="Int. J. Syst. Evol. Microbiol.">
        <title>The Global Catalogue of Microorganisms (GCM) 10K type strain sequencing project: providing services to taxonomists for standard genome sequencing and annotation.</title>
        <authorList>
            <consortium name="The Broad Institute Genomics Platform"/>
            <consortium name="The Broad Institute Genome Sequencing Center for Infectious Disease"/>
            <person name="Wu L."/>
            <person name="Ma J."/>
        </authorList>
    </citation>
    <scope>NUCLEOTIDE SEQUENCE [LARGE SCALE GENOMIC DNA]</scope>
    <source>
        <strain evidence="3">CCM 7132</strain>
    </source>
</reference>
<dbReference type="PANTHER" id="PTHR42923:SF47">
    <property type="entry name" value="BLR3003 PROTEIN"/>
    <property type="match status" value="1"/>
</dbReference>
<dbReference type="Pfam" id="PF01593">
    <property type="entry name" value="Amino_oxidase"/>
    <property type="match status" value="1"/>
</dbReference>
<dbReference type="InterPro" id="IPR017830">
    <property type="entry name" value="SQase_HpnE"/>
</dbReference>
<dbReference type="RefSeq" id="WP_188427532.1">
    <property type="nucleotide sequence ID" value="NZ_BMCH01000010.1"/>
</dbReference>
<keyword evidence="3" id="KW-1185">Reference proteome</keyword>
<dbReference type="InterPro" id="IPR050464">
    <property type="entry name" value="Zeta_carotene_desat/Oxidored"/>
</dbReference>
<dbReference type="SUPFAM" id="SSF51905">
    <property type="entry name" value="FAD/NAD(P)-binding domain"/>
    <property type="match status" value="1"/>
</dbReference>
<name>A0ABQ1MJV3_9PROT</name>
<dbReference type="NCBIfam" id="TIGR03467">
    <property type="entry name" value="HpnE"/>
    <property type="match status" value="1"/>
</dbReference>
<organism evidence="2 3">
    <name type="scientific">Asaia siamensis</name>
    <dbReference type="NCBI Taxonomy" id="110479"/>
    <lineage>
        <taxon>Bacteria</taxon>
        <taxon>Pseudomonadati</taxon>
        <taxon>Pseudomonadota</taxon>
        <taxon>Alphaproteobacteria</taxon>
        <taxon>Acetobacterales</taxon>
        <taxon>Acetobacteraceae</taxon>
        <taxon>Asaia</taxon>
    </lineage>
</organism>
<evidence type="ECO:0000313" key="3">
    <source>
        <dbReference type="Proteomes" id="UP000637769"/>
    </source>
</evidence>
<accession>A0ABQ1MJV3</accession>
<protein>
    <recommendedName>
        <fullName evidence="1">Amine oxidase domain-containing protein</fullName>
    </recommendedName>
</protein>
<evidence type="ECO:0000313" key="2">
    <source>
        <dbReference type="EMBL" id="GGC41791.1"/>
    </source>
</evidence>
<feature type="domain" description="Amine oxidase" evidence="1">
    <location>
        <begin position="11"/>
        <end position="420"/>
    </location>
</feature>
<dbReference type="InterPro" id="IPR002937">
    <property type="entry name" value="Amino_oxidase"/>
</dbReference>
<dbReference type="Gene3D" id="3.90.660.10">
    <property type="match status" value="1"/>
</dbReference>
<proteinExistence type="predicted"/>
<dbReference type="EMBL" id="BMCH01000010">
    <property type="protein sequence ID" value="GGC41791.1"/>
    <property type="molecule type" value="Genomic_DNA"/>
</dbReference>
<dbReference type="Proteomes" id="UP000637769">
    <property type="component" value="Unassembled WGS sequence"/>
</dbReference>
<dbReference type="InterPro" id="IPR036188">
    <property type="entry name" value="FAD/NAD-bd_sf"/>
</dbReference>
<evidence type="ECO:0000259" key="1">
    <source>
        <dbReference type="Pfam" id="PF01593"/>
    </source>
</evidence>
<gene>
    <name evidence="2" type="ORF">GCM10007207_28860</name>
</gene>
<sequence>MTHVHIIGGGLAGLSAAVDVIGRARVSVYEAGPACGGRARSYYDKALDARIDNGNHLLLSANKASFRYLGLIGAEKTLIGPGAPLFPWFDLSTNTGWTLQLSKGRVPFWAFSRRRRVPGMKLGELAMLGRLLKAGPDQTVSAFLGEGMLTRRLLEPFAISALNTPLETASAALLAAIMRETLALGGTACCPWYPAEGLSESFVDPAIAHLTRLQGEVHCGTRIAGLDVQDGRVVGLKSGSETIAIGPEDKVVFAAPSPVARTLLEPHLPDFTAPDAYESIINVHYRLPGPVTARGMLAKVGFVGLVGGVAEWIYLKGEILSVTVSAANRYAARDNDELIATIWSEIRQAVGPVLVETLPEAVPPVRLVCEKRATFAATPAQDRLRPQAKTGLANLALAGDWTQTGFPSTIEGAIRSGSEAIRALGLSH</sequence>
<dbReference type="Gene3D" id="3.50.50.60">
    <property type="entry name" value="FAD/NAD(P)-binding domain"/>
    <property type="match status" value="2"/>
</dbReference>